<keyword evidence="5" id="KW-1185">Reference proteome</keyword>
<sequence length="913" mass="103368">MLCNASTGASLLLHRLSRLLPSTTNIYARHASSSLRAVEHAQPTPPPTPAQLSRAAAQAVRHCCSTGELRNAFYIVNSLRCNQSRHRGDTEQPRGLHNLVPGFDAIEFEQRVNPRLSYHALLHGLLKQGFPSKATQLATLLIQDGTTLRTRTLGSLASALADASSSSSGNHSKSPLSVREGHYQHPSILSLESAMIENEHLAHGISLVQQARRYRQKRTRDMFQALISACLLQGEIIVGSLLFVLLVKDWETRRALALRLGISPNTQEQIPPEQAEHFAEFKYLYSESIFPPKALMNDILAIIDATLSREDVDETSLVSSLQALTNIAVLLDKQSLPFPEVAVLVRTMYRIPRVDHKVWVDRGQGPERVAAYVYIHQVLKRLIDNLPTNRPAAVHSVSWKNNRPAPTRDPESVKLLPPLDLASYNSLLHYALRHRLSTLLAEKVLAHMTKERYKPLDFDITTFNILIRSGTLMRNSRITQDALQGLRQRKENEHTAIMVLREHADTRSWDHPGPIMGSSRFSKAQRRSQSHPPFSDPAHLASSRNLLLADSHTLSSYITHLVSTGQPDVVRKVLFHLLPELAVVDHPTWGALSAEERTALLRANEKQSVRRAVSFGPYTFTTLLNALRKTGETGLAERVWLLAKRAERMSWDQEYADRFRPWCLPVEAYTTMIQCYAEEARRGSSPHGVLRLEDRLSEYPEWTPKDKRYVVGWARFVALSKAFRGKRHLERGDTGRMLGLLLFRSMLTAAHEVFSALMDIAKTHTIPHGDAQVPKPDARFFNAALTLFARLGKSRSRRSCVGPAHVRRQLVWAHRWYARYGHLPRQWDPVVQEICEAMIKAGYSIPPGLRYLFVGRWKTGCSPHENRVGLLDRRPFAFPRARTTFHPYSLHTNKTRGLPLGRLRPRRPVRTDW</sequence>
<evidence type="ECO:0000256" key="1">
    <source>
        <dbReference type="ARBA" id="ARBA00022737"/>
    </source>
</evidence>
<feature type="transmembrane region" description="Helical" evidence="3">
    <location>
        <begin position="222"/>
        <end position="247"/>
    </location>
</feature>
<dbReference type="InterPro" id="IPR051222">
    <property type="entry name" value="PPR/CCM1_RNA-binding"/>
</dbReference>
<evidence type="ECO:0000256" key="2">
    <source>
        <dbReference type="SAM" id="MobiDB-lite"/>
    </source>
</evidence>
<gene>
    <name evidence="4" type="ORF">HGRIS_009156</name>
</gene>
<name>A0ABR3J088_9AGAR</name>
<feature type="region of interest" description="Disordered" evidence="2">
    <location>
        <begin position="509"/>
        <end position="538"/>
    </location>
</feature>
<evidence type="ECO:0000256" key="3">
    <source>
        <dbReference type="SAM" id="Phobius"/>
    </source>
</evidence>
<dbReference type="PANTHER" id="PTHR47942">
    <property type="entry name" value="TETRATRICOPEPTIDE REPEAT (TPR)-LIKE SUPERFAMILY PROTEIN-RELATED"/>
    <property type="match status" value="1"/>
</dbReference>
<dbReference type="EMBL" id="JASNQZ010000012">
    <property type="protein sequence ID" value="KAL0949057.1"/>
    <property type="molecule type" value="Genomic_DNA"/>
</dbReference>
<evidence type="ECO:0000313" key="5">
    <source>
        <dbReference type="Proteomes" id="UP001556367"/>
    </source>
</evidence>
<dbReference type="Proteomes" id="UP001556367">
    <property type="component" value="Unassembled WGS sequence"/>
</dbReference>
<organism evidence="4 5">
    <name type="scientific">Hohenbuehelia grisea</name>
    <dbReference type="NCBI Taxonomy" id="104357"/>
    <lineage>
        <taxon>Eukaryota</taxon>
        <taxon>Fungi</taxon>
        <taxon>Dikarya</taxon>
        <taxon>Basidiomycota</taxon>
        <taxon>Agaricomycotina</taxon>
        <taxon>Agaricomycetes</taxon>
        <taxon>Agaricomycetidae</taxon>
        <taxon>Agaricales</taxon>
        <taxon>Pleurotineae</taxon>
        <taxon>Pleurotaceae</taxon>
        <taxon>Hohenbuehelia</taxon>
    </lineage>
</organism>
<accession>A0ABR3J088</accession>
<reference evidence="5" key="1">
    <citation type="submission" date="2024-06" db="EMBL/GenBank/DDBJ databases">
        <title>Multi-omics analyses provide insights into the biosynthesis of the anticancer antibiotic pleurotin in Hohenbuehelia grisea.</title>
        <authorList>
            <person name="Weaver J.A."/>
            <person name="Alberti F."/>
        </authorList>
    </citation>
    <scope>NUCLEOTIDE SEQUENCE [LARGE SCALE GENOMIC DNA]</scope>
    <source>
        <strain evidence="5">T-177</strain>
    </source>
</reference>
<dbReference type="PANTHER" id="PTHR47942:SF63">
    <property type="entry name" value="PENTATRICOPEPTIDE REPEAT-CONTAINING PROTEIN"/>
    <property type="match status" value="1"/>
</dbReference>
<proteinExistence type="predicted"/>
<dbReference type="InterPro" id="IPR011990">
    <property type="entry name" value="TPR-like_helical_dom_sf"/>
</dbReference>
<keyword evidence="3" id="KW-0812">Transmembrane</keyword>
<protein>
    <submittedName>
        <fullName evidence="4">Uncharacterized protein</fullName>
    </submittedName>
</protein>
<evidence type="ECO:0000313" key="4">
    <source>
        <dbReference type="EMBL" id="KAL0949057.1"/>
    </source>
</evidence>
<keyword evidence="3" id="KW-1133">Transmembrane helix</keyword>
<dbReference type="Gene3D" id="1.25.40.10">
    <property type="entry name" value="Tetratricopeptide repeat domain"/>
    <property type="match status" value="1"/>
</dbReference>
<comment type="caution">
    <text evidence="4">The sequence shown here is derived from an EMBL/GenBank/DDBJ whole genome shotgun (WGS) entry which is preliminary data.</text>
</comment>
<keyword evidence="3" id="KW-0472">Membrane</keyword>
<keyword evidence="1" id="KW-0677">Repeat</keyword>